<reference evidence="3" key="1">
    <citation type="journal article" date="2011" name="PLoS Genet.">
        <title>Genomic analysis of the necrotrophic fungal pathogens Sclerotinia sclerotiorum and Botrytis cinerea.</title>
        <authorList>
            <person name="Amselem J."/>
            <person name="Cuomo C.A."/>
            <person name="van Kan J.A."/>
            <person name="Viaud M."/>
            <person name="Benito E.P."/>
            <person name="Couloux A."/>
            <person name="Coutinho P.M."/>
            <person name="de Vries R.P."/>
            <person name="Dyer P.S."/>
            <person name="Fillinger S."/>
            <person name="Fournier E."/>
            <person name="Gout L."/>
            <person name="Hahn M."/>
            <person name="Kohn L."/>
            <person name="Lapalu N."/>
            <person name="Plummer K.M."/>
            <person name="Pradier J.M."/>
            <person name="Quevillon E."/>
            <person name="Sharon A."/>
            <person name="Simon A."/>
            <person name="ten Have A."/>
            <person name="Tudzynski B."/>
            <person name="Tudzynski P."/>
            <person name="Wincker P."/>
            <person name="Andrew M."/>
            <person name="Anthouard V."/>
            <person name="Beever R.E."/>
            <person name="Beffa R."/>
            <person name="Benoit I."/>
            <person name="Bouzid O."/>
            <person name="Brault B."/>
            <person name="Chen Z."/>
            <person name="Choquer M."/>
            <person name="Collemare J."/>
            <person name="Cotton P."/>
            <person name="Danchin E.G."/>
            <person name="Da Silva C."/>
            <person name="Gautier A."/>
            <person name="Giraud C."/>
            <person name="Giraud T."/>
            <person name="Gonzalez C."/>
            <person name="Grossetete S."/>
            <person name="Guldener U."/>
            <person name="Henrissat B."/>
            <person name="Howlett B.J."/>
            <person name="Kodira C."/>
            <person name="Kretschmer M."/>
            <person name="Lappartient A."/>
            <person name="Leroch M."/>
            <person name="Levis C."/>
            <person name="Mauceli E."/>
            <person name="Neuveglise C."/>
            <person name="Oeser B."/>
            <person name="Pearson M."/>
            <person name="Poulain J."/>
            <person name="Poussereau N."/>
            <person name="Quesneville H."/>
            <person name="Rascle C."/>
            <person name="Schumacher J."/>
            <person name="Segurens B."/>
            <person name="Sexton A."/>
            <person name="Silva E."/>
            <person name="Sirven C."/>
            <person name="Soanes D.M."/>
            <person name="Talbot N.J."/>
            <person name="Templeton M."/>
            <person name="Yandava C."/>
            <person name="Yarden O."/>
            <person name="Zeng Q."/>
            <person name="Rollins J.A."/>
            <person name="Lebrun M.H."/>
            <person name="Dickman M."/>
        </authorList>
    </citation>
    <scope>NUCLEOTIDE SEQUENCE [LARGE SCALE GENOMIC DNA]</scope>
    <source>
        <strain evidence="3">T4</strain>
    </source>
</reference>
<name>G2XMZ5_BOTF4</name>
<gene>
    <name evidence="2" type="ORF">BofuT4_P013790.1</name>
</gene>
<dbReference type="STRING" id="999810.G2XMZ5"/>
<dbReference type="Proteomes" id="UP000008177">
    <property type="component" value="Unplaced contigs"/>
</dbReference>
<evidence type="ECO:0000313" key="2">
    <source>
        <dbReference type="EMBL" id="CCD42251.1"/>
    </source>
</evidence>
<organism evidence="2 3">
    <name type="scientific">Botryotinia fuckeliana (strain T4)</name>
    <name type="common">Noble rot fungus</name>
    <name type="synonym">Botrytis cinerea</name>
    <dbReference type="NCBI Taxonomy" id="999810"/>
    <lineage>
        <taxon>Eukaryota</taxon>
        <taxon>Fungi</taxon>
        <taxon>Dikarya</taxon>
        <taxon>Ascomycota</taxon>
        <taxon>Pezizomycotina</taxon>
        <taxon>Leotiomycetes</taxon>
        <taxon>Helotiales</taxon>
        <taxon>Sclerotiniaceae</taxon>
        <taxon>Botrytis</taxon>
    </lineage>
</organism>
<evidence type="ECO:0000256" key="1">
    <source>
        <dbReference type="SAM" id="MobiDB-lite"/>
    </source>
</evidence>
<dbReference type="HOGENOM" id="CLU_1626779_0_0_1"/>
<proteinExistence type="predicted"/>
<accession>G2XMZ5</accession>
<evidence type="ECO:0000313" key="3">
    <source>
        <dbReference type="Proteomes" id="UP000008177"/>
    </source>
</evidence>
<feature type="compositionally biased region" description="Basic and acidic residues" evidence="1">
    <location>
        <begin position="151"/>
        <end position="163"/>
    </location>
</feature>
<dbReference type="EMBL" id="FQ790245">
    <property type="protein sequence ID" value="CCD42251.1"/>
    <property type="molecule type" value="Genomic_DNA"/>
</dbReference>
<feature type="compositionally biased region" description="Acidic residues" evidence="1">
    <location>
        <begin position="132"/>
        <end position="143"/>
    </location>
</feature>
<sequence>MEIVPAQSILAKPTVIFDARLRPFVEDDLDCNDLKATHKALSALIQKPEVEDIICIVDIDILPLLAERSDDWGVKSVALNIEALIPIEIIAVDDQEKPTHLTLRDVLSHFCVYKMHGTPSPLTHSSQGFDSVDSDVEYDEDPEIPSAEVFDMPHHDFDGSWEQ</sequence>
<feature type="region of interest" description="Disordered" evidence="1">
    <location>
        <begin position="122"/>
        <end position="163"/>
    </location>
</feature>
<dbReference type="InParanoid" id="G2XMZ5"/>
<dbReference type="AlphaFoldDB" id="G2XMZ5"/>
<protein>
    <submittedName>
        <fullName evidence="2">Uncharacterized protein</fullName>
    </submittedName>
</protein>